<gene>
    <name evidence="9" type="ORF">ACFOJE_08415</name>
</gene>
<dbReference type="CDD" id="cd06529">
    <property type="entry name" value="S24_LexA-like"/>
    <property type="match status" value="1"/>
</dbReference>
<evidence type="ECO:0000313" key="9">
    <source>
        <dbReference type="EMBL" id="MFC2972235.1"/>
    </source>
</evidence>
<protein>
    <submittedName>
        <fullName evidence="9">LexA family protein</fullName>
    </submittedName>
</protein>
<evidence type="ECO:0000256" key="7">
    <source>
        <dbReference type="RuleBase" id="RU003991"/>
    </source>
</evidence>
<dbReference type="InterPro" id="IPR006197">
    <property type="entry name" value="Peptidase_S24_LexA"/>
</dbReference>
<comment type="similarity">
    <text evidence="1 7">Belongs to the peptidase S24 family.</text>
</comment>
<evidence type="ECO:0000259" key="8">
    <source>
        <dbReference type="Pfam" id="PF00717"/>
    </source>
</evidence>
<comment type="caution">
    <text evidence="9">The sequence shown here is derived from an EMBL/GenBank/DDBJ whole genome shotgun (WGS) entry which is preliminary data.</text>
</comment>
<evidence type="ECO:0000256" key="6">
    <source>
        <dbReference type="ARBA" id="ARBA00023236"/>
    </source>
</evidence>
<dbReference type="InterPro" id="IPR039418">
    <property type="entry name" value="LexA-like"/>
</dbReference>
<keyword evidence="10" id="KW-1185">Reference proteome</keyword>
<dbReference type="InterPro" id="IPR036286">
    <property type="entry name" value="LexA/Signal_pep-like_sf"/>
</dbReference>
<evidence type="ECO:0000256" key="5">
    <source>
        <dbReference type="ARBA" id="ARBA00023204"/>
    </source>
</evidence>
<evidence type="ECO:0000256" key="1">
    <source>
        <dbReference type="ARBA" id="ARBA00007484"/>
    </source>
</evidence>
<evidence type="ECO:0000313" key="10">
    <source>
        <dbReference type="Proteomes" id="UP001595457"/>
    </source>
</evidence>
<dbReference type="InterPro" id="IPR015927">
    <property type="entry name" value="Peptidase_S24_S26A/B/C"/>
</dbReference>
<dbReference type="Gene3D" id="2.10.109.10">
    <property type="entry name" value="Umud Fragment, subunit A"/>
    <property type="match status" value="1"/>
</dbReference>
<keyword evidence="6" id="KW-0742">SOS response</keyword>
<proteinExistence type="inferred from homology"/>
<keyword evidence="5" id="KW-0234">DNA repair</keyword>
<dbReference type="Proteomes" id="UP001595457">
    <property type="component" value="Unassembled WGS sequence"/>
</dbReference>
<reference evidence="10" key="1">
    <citation type="journal article" date="2019" name="Int. J. Syst. Evol. Microbiol.">
        <title>The Global Catalogue of Microorganisms (GCM) 10K type strain sequencing project: providing services to taxonomists for standard genome sequencing and annotation.</title>
        <authorList>
            <consortium name="The Broad Institute Genomics Platform"/>
            <consortium name="The Broad Institute Genome Sequencing Center for Infectious Disease"/>
            <person name="Wu L."/>
            <person name="Ma J."/>
        </authorList>
    </citation>
    <scope>NUCLEOTIDE SEQUENCE [LARGE SCALE GENOMIC DNA]</scope>
    <source>
        <strain evidence="10">KCTC 62195</strain>
    </source>
</reference>
<dbReference type="SUPFAM" id="SSF51306">
    <property type="entry name" value="LexA/Signal peptidase"/>
    <property type="match status" value="1"/>
</dbReference>
<dbReference type="PANTHER" id="PTHR33516">
    <property type="entry name" value="LEXA REPRESSOR"/>
    <property type="match status" value="1"/>
</dbReference>
<evidence type="ECO:0000256" key="3">
    <source>
        <dbReference type="ARBA" id="ARBA00022801"/>
    </source>
</evidence>
<dbReference type="InterPro" id="IPR050077">
    <property type="entry name" value="LexA_repressor"/>
</dbReference>
<accession>A0ABV7ATS5</accession>
<organism evidence="9 10">
    <name type="scientific">Azotobacter bryophylli</name>
    <dbReference type="NCBI Taxonomy" id="1986537"/>
    <lineage>
        <taxon>Bacteria</taxon>
        <taxon>Pseudomonadati</taxon>
        <taxon>Pseudomonadota</taxon>
        <taxon>Gammaproteobacteria</taxon>
        <taxon>Pseudomonadales</taxon>
        <taxon>Pseudomonadaceae</taxon>
        <taxon>Azotobacter</taxon>
    </lineage>
</organism>
<keyword evidence="2" id="KW-0227">DNA damage</keyword>
<name>A0ABV7ATS5_9GAMM</name>
<keyword evidence="3 7" id="KW-0378">Hydrolase</keyword>
<keyword evidence="4 7" id="KW-0068">Autocatalytic cleavage</keyword>
<dbReference type="PANTHER" id="PTHR33516:SF2">
    <property type="entry name" value="LEXA REPRESSOR-RELATED"/>
    <property type="match status" value="1"/>
</dbReference>
<evidence type="ECO:0000256" key="4">
    <source>
        <dbReference type="ARBA" id="ARBA00022813"/>
    </source>
</evidence>
<evidence type="ECO:0000256" key="2">
    <source>
        <dbReference type="ARBA" id="ARBA00022763"/>
    </source>
</evidence>
<dbReference type="PRINTS" id="PR00726">
    <property type="entry name" value="LEXASERPTASE"/>
</dbReference>
<dbReference type="Pfam" id="PF00717">
    <property type="entry name" value="Peptidase_S24"/>
    <property type="match status" value="1"/>
</dbReference>
<dbReference type="RefSeq" id="WP_377813861.1">
    <property type="nucleotide sequence ID" value="NZ_JBHRSJ010000012.1"/>
</dbReference>
<feature type="domain" description="Peptidase S24/S26A/S26B/S26C" evidence="8">
    <location>
        <begin position="19"/>
        <end position="133"/>
    </location>
</feature>
<dbReference type="NCBIfam" id="NF007621">
    <property type="entry name" value="PRK10276.1"/>
    <property type="match status" value="1"/>
</dbReference>
<dbReference type="EMBL" id="JBHRSJ010000012">
    <property type="protein sequence ID" value="MFC2972235.1"/>
    <property type="molecule type" value="Genomic_DNA"/>
</dbReference>
<sequence>MQAQIIGRLDPATAPAVYYEAWVPAGFPSPAGDYQEQCLSLDDLVGLRAPHTYLVRVRGDSMIEAGIHDGDILVVDRSLEPRPGCIVIAHVHGELTVKTLRRDAAGGLWLVPANPDYAPLAVEPDSLEVWGVVTCNLHFHARP</sequence>